<organism evidence="2 3">
    <name type="scientific">Microbispora bryophytorum</name>
    <dbReference type="NCBI Taxonomy" id="1460882"/>
    <lineage>
        <taxon>Bacteria</taxon>
        <taxon>Bacillati</taxon>
        <taxon>Actinomycetota</taxon>
        <taxon>Actinomycetes</taxon>
        <taxon>Streptosporangiales</taxon>
        <taxon>Streptosporangiaceae</taxon>
        <taxon>Microbispora</taxon>
    </lineage>
</organism>
<dbReference type="Gene3D" id="3.40.30.10">
    <property type="entry name" value="Glutaredoxin"/>
    <property type="match status" value="1"/>
</dbReference>
<dbReference type="PANTHER" id="PTHR13887">
    <property type="entry name" value="GLUTATHIONE S-TRANSFERASE KAPPA"/>
    <property type="match status" value="1"/>
</dbReference>
<keyword evidence="3" id="KW-1185">Reference proteome</keyword>
<dbReference type="GO" id="GO:0016491">
    <property type="term" value="F:oxidoreductase activity"/>
    <property type="evidence" value="ECO:0007669"/>
    <property type="project" value="InterPro"/>
</dbReference>
<evidence type="ECO:0000259" key="1">
    <source>
        <dbReference type="Pfam" id="PF01323"/>
    </source>
</evidence>
<proteinExistence type="predicted"/>
<dbReference type="InterPro" id="IPR001853">
    <property type="entry name" value="DSBA-like_thioredoxin_dom"/>
</dbReference>
<dbReference type="EMBL" id="BMMN01000001">
    <property type="protein sequence ID" value="GGN97386.1"/>
    <property type="molecule type" value="Genomic_DNA"/>
</dbReference>
<name>A0A8H9LAS3_9ACTN</name>
<dbReference type="Proteomes" id="UP000653480">
    <property type="component" value="Unassembled WGS sequence"/>
</dbReference>
<reference evidence="2" key="1">
    <citation type="journal article" date="2014" name="Int. J. Syst. Evol. Microbiol.">
        <title>Complete genome sequence of Corynebacterium casei LMG S-19264T (=DSM 44701T), isolated from a smear-ripened cheese.</title>
        <authorList>
            <consortium name="US DOE Joint Genome Institute (JGI-PGF)"/>
            <person name="Walter F."/>
            <person name="Albersmeier A."/>
            <person name="Kalinowski J."/>
            <person name="Ruckert C."/>
        </authorList>
    </citation>
    <scope>NUCLEOTIDE SEQUENCE</scope>
    <source>
        <strain evidence="2">CGMCC 4.7138</strain>
    </source>
</reference>
<dbReference type="GO" id="GO:0016853">
    <property type="term" value="F:isomerase activity"/>
    <property type="evidence" value="ECO:0007669"/>
    <property type="project" value="UniProtKB-KW"/>
</dbReference>
<reference evidence="2" key="2">
    <citation type="submission" date="2020-09" db="EMBL/GenBank/DDBJ databases">
        <authorList>
            <person name="Sun Q."/>
            <person name="Zhou Y."/>
        </authorList>
    </citation>
    <scope>NUCLEOTIDE SEQUENCE</scope>
    <source>
        <strain evidence="2">CGMCC 4.7138</strain>
    </source>
</reference>
<sequence length="244" mass="26522">MIPVKIEFWSDIVCPYCGLMDHRLRQALDRFEHASDVHVVHRSFQLHPDLPREGVTQRELFRMAGMPEATGEQVLRRIEVAAEAEGLTPYNALERRLGPTDFAHELLAYAAGQGRSGEIWSAMFRAHFGQGRDLWTVEQVLDFASEVGLDRDGAAAALHDGRYRARVADDQHAAQRLGARGTPFIVLDGKYAMSGAIGPDELLSAIGSVWEEGHPAAVSPLPPITGGDGVCTPDGCMAPAPSGE</sequence>
<dbReference type="SUPFAM" id="SSF52833">
    <property type="entry name" value="Thioredoxin-like"/>
    <property type="match status" value="1"/>
</dbReference>
<dbReference type="AlphaFoldDB" id="A0A8H9LAS3"/>
<comment type="caution">
    <text evidence="2">The sequence shown here is derived from an EMBL/GenBank/DDBJ whole genome shotgun (WGS) entry which is preliminary data.</text>
</comment>
<keyword evidence="2" id="KW-0413">Isomerase</keyword>
<evidence type="ECO:0000313" key="2">
    <source>
        <dbReference type="EMBL" id="GGN97386.1"/>
    </source>
</evidence>
<dbReference type="CDD" id="cd03024">
    <property type="entry name" value="DsbA_FrnE"/>
    <property type="match status" value="1"/>
</dbReference>
<dbReference type="PANTHER" id="PTHR13887:SF41">
    <property type="entry name" value="THIOREDOXIN SUPERFAMILY PROTEIN"/>
    <property type="match status" value="1"/>
</dbReference>
<feature type="domain" description="DSBA-like thioredoxin" evidence="1">
    <location>
        <begin position="6"/>
        <end position="206"/>
    </location>
</feature>
<gene>
    <name evidence="2" type="ORF">GCM10011574_00870</name>
</gene>
<evidence type="ECO:0000313" key="3">
    <source>
        <dbReference type="Proteomes" id="UP000653480"/>
    </source>
</evidence>
<accession>A0A8H9LAS3</accession>
<protein>
    <submittedName>
        <fullName evidence="2">Disulfide isomerase</fullName>
    </submittedName>
</protein>
<dbReference type="Pfam" id="PF01323">
    <property type="entry name" value="DSBA"/>
    <property type="match status" value="1"/>
</dbReference>
<dbReference type="InterPro" id="IPR036249">
    <property type="entry name" value="Thioredoxin-like_sf"/>
</dbReference>